<keyword evidence="9" id="KW-0436">Ligase</keyword>
<evidence type="ECO:0000313" key="9">
    <source>
        <dbReference type="EMBL" id="EQB60094.1"/>
    </source>
</evidence>
<evidence type="ECO:0000256" key="5">
    <source>
        <dbReference type="ARBA" id="ARBA00022786"/>
    </source>
</evidence>
<dbReference type="GO" id="GO:0016567">
    <property type="term" value="P:protein ubiquitination"/>
    <property type="evidence" value="ECO:0007669"/>
    <property type="project" value="TreeGrafter"/>
</dbReference>
<keyword evidence="4" id="KW-0808">Transferase</keyword>
<keyword evidence="10" id="KW-1185">Reference proteome</keyword>
<dbReference type="GO" id="GO:0016874">
    <property type="term" value="F:ligase activity"/>
    <property type="evidence" value="ECO:0007669"/>
    <property type="project" value="UniProtKB-KW"/>
</dbReference>
<accession>T0L6F5</accession>
<dbReference type="GO" id="GO:0006511">
    <property type="term" value="P:ubiquitin-dependent protein catabolic process"/>
    <property type="evidence" value="ECO:0007669"/>
    <property type="project" value="TreeGrafter"/>
</dbReference>
<dbReference type="Pfam" id="PF00632">
    <property type="entry name" value="HECT"/>
    <property type="match status" value="1"/>
</dbReference>
<dbReference type="VEuPathDB" id="MicrosporidiaDB:NAPIS_ORF02322"/>
<dbReference type="SMART" id="SM00119">
    <property type="entry name" value="HECTc"/>
    <property type="match status" value="1"/>
</dbReference>
<proteinExistence type="predicted"/>
<dbReference type="InterPro" id="IPR000569">
    <property type="entry name" value="HECT_dom"/>
</dbReference>
<keyword evidence="7" id="KW-1133">Transmembrane helix</keyword>
<reference evidence="9 10" key="1">
    <citation type="journal article" date="2013" name="BMC Genomics">
        <title>Genome sequencing and comparative genomics of honey bee microsporidia, Nosema apis reveal novel insights into host-parasite interactions.</title>
        <authorList>
            <person name="Chen Yp."/>
            <person name="Pettis J.S."/>
            <person name="Zhao Y."/>
            <person name="Liu X."/>
            <person name="Tallon L.J."/>
            <person name="Sadzewicz L.D."/>
            <person name="Li R."/>
            <person name="Zheng H."/>
            <person name="Huang S."/>
            <person name="Zhang X."/>
            <person name="Hamilton M.C."/>
            <person name="Pernal S.F."/>
            <person name="Melathopoulos A.P."/>
            <person name="Yan X."/>
            <person name="Evans J.D."/>
        </authorList>
    </citation>
    <scope>NUCLEOTIDE SEQUENCE [LARGE SCALE GENOMIC DNA]</scope>
    <source>
        <strain evidence="9 10">BRL 01</strain>
    </source>
</reference>
<dbReference type="OrthoDB" id="8068875at2759"/>
<evidence type="ECO:0000256" key="1">
    <source>
        <dbReference type="ARBA" id="ARBA00000885"/>
    </source>
</evidence>
<keyword evidence="5 6" id="KW-0833">Ubl conjugation pathway</keyword>
<protein>
    <recommendedName>
        <fullName evidence="3">HECT-type E3 ubiquitin transferase</fullName>
        <ecNumber evidence="3">2.3.2.26</ecNumber>
    </recommendedName>
</protein>
<evidence type="ECO:0000256" key="6">
    <source>
        <dbReference type="PROSITE-ProRule" id="PRU00104"/>
    </source>
</evidence>
<dbReference type="Proteomes" id="UP000053780">
    <property type="component" value="Unassembled WGS sequence"/>
</dbReference>
<evidence type="ECO:0000256" key="2">
    <source>
        <dbReference type="ARBA" id="ARBA00004906"/>
    </source>
</evidence>
<feature type="transmembrane region" description="Helical" evidence="7">
    <location>
        <begin position="6"/>
        <end position="26"/>
    </location>
</feature>
<evidence type="ECO:0000256" key="7">
    <source>
        <dbReference type="SAM" id="Phobius"/>
    </source>
</evidence>
<dbReference type="AlphaFoldDB" id="T0L6F5"/>
<evidence type="ECO:0000256" key="3">
    <source>
        <dbReference type="ARBA" id="ARBA00012485"/>
    </source>
</evidence>
<dbReference type="InterPro" id="IPR050409">
    <property type="entry name" value="E3_ubiq-protein_ligase"/>
</dbReference>
<evidence type="ECO:0000313" key="10">
    <source>
        <dbReference type="Proteomes" id="UP000053780"/>
    </source>
</evidence>
<keyword evidence="7" id="KW-0812">Transmembrane</keyword>
<dbReference type="GO" id="GO:0061630">
    <property type="term" value="F:ubiquitin protein ligase activity"/>
    <property type="evidence" value="ECO:0007669"/>
    <property type="project" value="UniProtKB-EC"/>
</dbReference>
<dbReference type="PANTHER" id="PTHR11254">
    <property type="entry name" value="HECT DOMAIN UBIQUITIN-PROTEIN LIGASE"/>
    <property type="match status" value="1"/>
</dbReference>
<dbReference type="EC" id="2.3.2.26" evidence="3"/>
<dbReference type="SUPFAM" id="SSF56204">
    <property type="entry name" value="Hect, E3 ligase catalytic domain"/>
    <property type="match status" value="1"/>
</dbReference>
<evidence type="ECO:0000256" key="4">
    <source>
        <dbReference type="ARBA" id="ARBA00022679"/>
    </source>
</evidence>
<dbReference type="GO" id="GO:0005737">
    <property type="term" value="C:cytoplasm"/>
    <property type="evidence" value="ECO:0007669"/>
    <property type="project" value="TreeGrafter"/>
</dbReference>
<dbReference type="FunFam" id="3.30.2410.10:FF:000009">
    <property type="entry name" value="Probable E3 ubiquitin-protein ligase HECTD2"/>
    <property type="match status" value="1"/>
</dbReference>
<evidence type="ECO:0000259" key="8">
    <source>
        <dbReference type="PROSITE" id="PS50237"/>
    </source>
</evidence>
<sequence>METKLIVAAASIGVCAIIISLFFRIFNIKSKSYDDFTNNAENNPDIDIINFNKKVESIRGFLRRKWYFRGNRYIFTINRNTIVYDSINQMRNISIDKFKYQELQIEFENEQGIDAGGLTREWINLVVNNILNPEFGLFIFSSGSNSKILPFHCSNKIENHLEYFYFIGRILAKILIEGYSVNIPFERSVFNYLLGYENTLEDIKIIDQELYASYMKFELLICGSNDIDVDDWIKNTKYTEGFSEDDINVIWFWKAVRSFTLQEKSKLLMFCTGSPRVPFGGFKNLVNKGEDCVFTIRKSDKDLDGLPEAHTCINWLVMPKYSSYEVLREKVLYAINECEGGFLFV</sequence>
<organism evidence="9 10">
    <name type="scientific">Vairimorpha apis BRL 01</name>
    <dbReference type="NCBI Taxonomy" id="1037528"/>
    <lineage>
        <taxon>Eukaryota</taxon>
        <taxon>Fungi</taxon>
        <taxon>Fungi incertae sedis</taxon>
        <taxon>Microsporidia</taxon>
        <taxon>Nosematidae</taxon>
        <taxon>Vairimorpha</taxon>
    </lineage>
</organism>
<feature type="active site" description="Glycyl thioester intermediate" evidence="6">
    <location>
        <position position="312"/>
    </location>
</feature>
<comment type="catalytic activity">
    <reaction evidence="1">
        <text>S-ubiquitinyl-[E2 ubiquitin-conjugating enzyme]-L-cysteine + [acceptor protein]-L-lysine = [E2 ubiquitin-conjugating enzyme]-L-cysteine + N(6)-ubiquitinyl-[acceptor protein]-L-lysine.</text>
        <dbReference type="EC" id="2.3.2.26"/>
    </reaction>
</comment>
<dbReference type="InterPro" id="IPR035983">
    <property type="entry name" value="Hect_E3_ubiquitin_ligase"/>
</dbReference>
<dbReference type="Gene3D" id="3.30.2410.10">
    <property type="entry name" value="Hect, E3 ligase catalytic domain"/>
    <property type="match status" value="1"/>
</dbReference>
<comment type="pathway">
    <text evidence="2">Protein modification; protein ubiquitination.</text>
</comment>
<feature type="domain" description="HECT" evidence="8">
    <location>
        <begin position="94"/>
        <end position="345"/>
    </location>
</feature>
<gene>
    <name evidence="9" type="ORF">NAPIS_ORF02322</name>
</gene>
<keyword evidence="7" id="KW-0472">Membrane</keyword>
<dbReference type="PROSITE" id="PS50237">
    <property type="entry name" value="HECT"/>
    <property type="match status" value="1"/>
</dbReference>
<dbReference type="Gene3D" id="3.90.1750.10">
    <property type="entry name" value="Hect, E3 ligase catalytic domains"/>
    <property type="match status" value="1"/>
</dbReference>
<dbReference type="EMBL" id="KE647331">
    <property type="protein sequence ID" value="EQB60094.1"/>
    <property type="molecule type" value="Genomic_DNA"/>
</dbReference>
<dbReference type="PANTHER" id="PTHR11254:SF440">
    <property type="entry name" value="E3 UBIQUITIN-PROTEIN LIGASE NEDD-4"/>
    <property type="match status" value="1"/>
</dbReference>
<dbReference type="HOGENOM" id="CLU_002173_9_1_1"/>
<name>T0L6F5_9MICR</name>